<dbReference type="InterPro" id="IPR008279">
    <property type="entry name" value="PEP-util_enz_mobile_dom"/>
</dbReference>
<evidence type="ECO:0000256" key="16">
    <source>
        <dbReference type="ARBA" id="ARBA00033235"/>
    </source>
</evidence>
<comment type="subcellular location">
    <subcellularLocation>
        <location evidence="4 17">Cytoplasm</location>
    </subcellularLocation>
</comment>
<feature type="binding site" evidence="19">
    <location>
        <position position="339"/>
    </location>
    <ligand>
        <name>phosphoenolpyruvate</name>
        <dbReference type="ChEBI" id="CHEBI:58702"/>
    </ligand>
</feature>
<dbReference type="GO" id="GO:0005737">
    <property type="term" value="C:cytoplasm"/>
    <property type="evidence" value="ECO:0007669"/>
    <property type="project" value="UniProtKB-SubCell"/>
</dbReference>
<dbReference type="PRINTS" id="PR01736">
    <property type="entry name" value="PHPHTRNFRASE"/>
</dbReference>
<feature type="binding site" evidence="19">
    <location>
        <begin position="458"/>
        <end position="459"/>
    </location>
    <ligand>
        <name>phosphoenolpyruvate</name>
        <dbReference type="ChEBI" id="CHEBI:58702"/>
    </ligand>
</feature>
<evidence type="ECO:0000256" key="5">
    <source>
        <dbReference type="ARBA" id="ARBA00007837"/>
    </source>
</evidence>
<comment type="catalytic activity">
    <reaction evidence="1 17">
        <text>L-histidyl-[protein] + phosphoenolpyruvate = N(pros)-phospho-L-histidyl-[protein] + pyruvate</text>
        <dbReference type="Rhea" id="RHEA:23880"/>
        <dbReference type="Rhea" id="RHEA-COMP:9745"/>
        <dbReference type="Rhea" id="RHEA-COMP:9746"/>
        <dbReference type="ChEBI" id="CHEBI:15361"/>
        <dbReference type="ChEBI" id="CHEBI:29979"/>
        <dbReference type="ChEBI" id="CHEBI:58702"/>
        <dbReference type="ChEBI" id="CHEBI:64837"/>
        <dbReference type="EC" id="2.7.3.9"/>
    </reaction>
</comment>
<evidence type="ECO:0000256" key="4">
    <source>
        <dbReference type="ARBA" id="ARBA00004496"/>
    </source>
</evidence>
<comment type="similarity">
    <text evidence="5 17">Belongs to the PEP-utilizing enzyme family.</text>
</comment>
<keyword evidence="13 17" id="KW-0479">Metal-binding</keyword>
<comment type="function">
    <text evidence="3 17">General (non sugar-specific) component of the phosphoenolpyruvate-dependent sugar phosphotransferase system (sugar PTS). This major carbohydrate active-transport system catalyzes the phosphorylation of incoming sugar substrates concomitantly with their translocation across the cell membrane. Enzyme I transfers the phosphoryl group from phosphoenolpyruvate (PEP) to the phosphoryl carrier protein (HPr).</text>
</comment>
<feature type="active site" description="Proton donor" evidence="18">
    <location>
        <position position="506"/>
    </location>
</feature>
<dbReference type="PANTHER" id="PTHR46244:SF3">
    <property type="entry name" value="PHOSPHOENOLPYRUVATE-PROTEIN PHOSPHOTRANSFERASE"/>
    <property type="match status" value="1"/>
</dbReference>
<dbReference type="InterPro" id="IPR000121">
    <property type="entry name" value="PEP_util_C"/>
</dbReference>
<feature type="active site" description="Tele-phosphohistidine intermediate" evidence="18">
    <location>
        <position position="196"/>
    </location>
</feature>
<dbReference type="GO" id="GO:0008965">
    <property type="term" value="F:phosphoenolpyruvate-protein phosphotransferase activity"/>
    <property type="evidence" value="ECO:0007669"/>
    <property type="project" value="UniProtKB-EC"/>
</dbReference>
<evidence type="ECO:0000256" key="19">
    <source>
        <dbReference type="PIRSR" id="PIRSR000732-2"/>
    </source>
</evidence>
<dbReference type="SUPFAM" id="SSF51621">
    <property type="entry name" value="Phosphoenolpyruvate/pyruvate domain"/>
    <property type="match status" value="1"/>
</dbReference>
<dbReference type="EMBL" id="DSUT01000136">
    <property type="protein sequence ID" value="HGK28573.1"/>
    <property type="molecule type" value="Genomic_DNA"/>
</dbReference>
<dbReference type="GO" id="GO:0016301">
    <property type="term" value="F:kinase activity"/>
    <property type="evidence" value="ECO:0007669"/>
    <property type="project" value="UniProtKB-KW"/>
</dbReference>
<evidence type="ECO:0000256" key="10">
    <source>
        <dbReference type="ARBA" id="ARBA00022597"/>
    </source>
</evidence>
<feature type="binding site" evidence="19">
    <location>
        <position position="469"/>
    </location>
    <ligand>
        <name>phosphoenolpyruvate</name>
        <dbReference type="ChEBI" id="CHEBI:58702"/>
    </ligand>
</feature>
<proteinExistence type="inferred from homology"/>
<comment type="caution">
    <text evidence="24">The sequence shown here is derived from an EMBL/GenBank/DDBJ whole genome shotgun (WGS) entry which is preliminary data.</text>
</comment>
<evidence type="ECO:0000256" key="6">
    <source>
        <dbReference type="ARBA" id="ARBA00012232"/>
    </source>
</evidence>
<dbReference type="EC" id="2.7.3.9" evidence="6 17"/>
<feature type="domain" description="PEP-utilising enzyme mobile" evidence="21">
    <location>
        <begin position="160"/>
        <end position="232"/>
    </location>
</feature>
<evidence type="ECO:0000256" key="11">
    <source>
        <dbReference type="ARBA" id="ARBA00022679"/>
    </source>
</evidence>
<dbReference type="Pfam" id="PF02896">
    <property type="entry name" value="PEP-utilizers_C"/>
    <property type="match status" value="1"/>
</dbReference>
<dbReference type="NCBIfam" id="TIGR01417">
    <property type="entry name" value="PTS_I_fam"/>
    <property type="match status" value="1"/>
</dbReference>
<keyword evidence="12 17" id="KW-0598">Phosphotransferase system</keyword>
<keyword evidence="24" id="KW-0670">Pyruvate</keyword>
<dbReference type="SUPFAM" id="SSF52009">
    <property type="entry name" value="Phosphohistidine domain"/>
    <property type="match status" value="1"/>
</dbReference>
<dbReference type="InterPro" id="IPR023151">
    <property type="entry name" value="PEP_util_CS"/>
</dbReference>
<dbReference type="InterPro" id="IPR006318">
    <property type="entry name" value="PTS_EI-like"/>
</dbReference>
<dbReference type="InterPro" id="IPR024692">
    <property type="entry name" value="PTS_EI"/>
</dbReference>
<keyword evidence="10 17" id="KW-0762">Sugar transport</keyword>
<evidence type="ECO:0000256" key="12">
    <source>
        <dbReference type="ARBA" id="ARBA00022683"/>
    </source>
</evidence>
<evidence type="ECO:0000256" key="14">
    <source>
        <dbReference type="ARBA" id="ARBA00022777"/>
    </source>
</evidence>
<dbReference type="InterPro" id="IPR040442">
    <property type="entry name" value="Pyrv_kinase-like_dom_sf"/>
</dbReference>
<evidence type="ECO:0000256" key="2">
    <source>
        <dbReference type="ARBA" id="ARBA00001946"/>
    </source>
</evidence>
<evidence type="ECO:0000256" key="1">
    <source>
        <dbReference type="ARBA" id="ARBA00000683"/>
    </source>
</evidence>
<keyword evidence="15 17" id="KW-0460">Magnesium</keyword>
<organism evidence="24">
    <name type="scientific">candidate division WOR-3 bacterium</name>
    <dbReference type="NCBI Taxonomy" id="2052148"/>
    <lineage>
        <taxon>Bacteria</taxon>
        <taxon>Bacteria division WOR-3</taxon>
    </lineage>
</organism>
<dbReference type="InterPro" id="IPR050499">
    <property type="entry name" value="PEP-utilizing_PTS_enzyme"/>
</dbReference>
<keyword evidence="8 17" id="KW-0813">Transport</keyword>
<evidence type="ECO:0000313" key="24">
    <source>
        <dbReference type="EMBL" id="HGK28573.1"/>
    </source>
</evidence>
<dbReference type="PIRSF" id="PIRSF000732">
    <property type="entry name" value="PTS_enzyme_I"/>
    <property type="match status" value="1"/>
</dbReference>
<dbReference type="Pfam" id="PF05524">
    <property type="entry name" value="PEP-utilisers_N"/>
    <property type="match status" value="1"/>
</dbReference>
<dbReference type="InterPro" id="IPR015813">
    <property type="entry name" value="Pyrv/PenolPyrv_kinase-like_dom"/>
</dbReference>
<evidence type="ECO:0000256" key="18">
    <source>
        <dbReference type="PIRSR" id="PIRSR000732-1"/>
    </source>
</evidence>
<keyword evidence="9 17" id="KW-0963">Cytoplasm</keyword>
<evidence type="ECO:0000256" key="13">
    <source>
        <dbReference type="ARBA" id="ARBA00022723"/>
    </source>
</evidence>
<evidence type="ECO:0000256" key="7">
    <source>
        <dbReference type="ARBA" id="ARBA00016544"/>
    </source>
</evidence>
<dbReference type="Gene3D" id="1.10.274.10">
    <property type="entry name" value="PtsI, HPr-binding domain"/>
    <property type="match status" value="1"/>
</dbReference>
<feature type="domain" description="Phosphotransferase system enzyme I N-terminal" evidence="23">
    <location>
        <begin position="10"/>
        <end position="133"/>
    </location>
</feature>
<dbReference type="Gene3D" id="3.50.30.10">
    <property type="entry name" value="Phosphohistidine domain"/>
    <property type="match status" value="1"/>
</dbReference>
<accession>A0A7C4CBW0</accession>
<keyword evidence="11 17" id="KW-0808">Transferase</keyword>
<evidence type="ECO:0000256" key="8">
    <source>
        <dbReference type="ARBA" id="ARBA00022448"/>
    </source>
</evidence>
<dbReference type="AlphaFoldDB" id="A0A7C4CBW0"/>
<dbReference type="InterPro" id="IPR036618">
    <property type="entry name" value="PtsI_HPr-bd_sf"/>
</dbReference>
<dbReference type="GO" id="GO:0009401">
    <property type="term" value="P:phosphoenolpyruvate-dependent sugar phosphotransferase system"/>
    <property type="evidence" value="ECO:0007669"/>
    <property type="project" value="UniProtKB-KW"/>
</dbReference>
<dbReference type="PANTHER" id="PTHR46244">
    <property type="entry name" value="PHOSPHOENOLPYRUVATE-PROTEIN PHOSPHOTRANSFERASE"/>
    <property type="match status" value="1"/>
</dbReference>
<dbReference type="InterPro" id="IPR036637">
    <property type="entry name" value="Phosphohistidine_dom_sf"/>
</dbReference>
<dbReference type="SUPFAM" id="SSF47831">
    <property type="entry name" value="Enzyme I of the PEP:sugar phosphotransferase system HPr-binding (sub)domain"/>
    <property type="match status" value="1"/>
</dbReference>
<dbReference type="InterPro" id="IPR008731">
    <property type="entry name" value="PTS_EIN"/>
</dbReference>
<evidence type="ECO:0000256" key="17">
    <source>
        <dbReference type="PIRNR" id="PIRNR000732"/>
    </source>
</evidence>
<sequence length="596" mass="66262">MNRKAEKILRGIPVSAGFARGPAFLYRAYLPELSERVLKPQEVAEEVKRFQAAVEATERDLRRLYLRVKRDMGRDFAEFIGVQLTFLTDEDVISHTAQFIRERLRNAEFAYAETLKHLAGPVARSASPMLKERMLDLGDVSSRVLSKLLGEELPSVHEVAPGSVLVAHDLPPSDAALLDPAKVIGIVLEAGGKTSHTAIMAKAKEIPAVVGADAVTREVHPGQTVLVDGYRGLAILNPTQNRLQAYDSETARYLRHRESLRVLAEEEAVTLDGKMIDLSANVEFLIEARTARENGARGIGLFRTEYIYLARRRPPTCEEQYRIYSEVARLMKPYPVIIRTFDLGGDKVIPGYSEANPFLGWRAIRMCFDNLELFKNQLRAILRASATGNVKVMLPMIATVEELRRAKLLLAEVKKELARDGHAYDEQFELGVMVETPAAALLADRLAAEVQFLSIGSNDLTQYTLAVDRGNERVARLFDHFHPAVLQLIRQTIEAAHRHGIWVGLCGEFGSDPLGMLLLLGLGIDEISVIPGMIPEAKNIIRSIDTSEAALVAKAALEKSTGVEVQRFLRHELHRRFPKLEKSLFEVKGQDVGGGK</sequence>
<evidence type="ECO:0000256" key="3">
    <source>
        <dbReference type="ARBA" id="ARBA00002728"/>
    </source>
</evidence>
<evidence type="ECO:0000256" key="20">
    <source>
        <dbReference type="PIRSR" id="PIRSR000732-3"/>
    </source>
</evidence>
<dbReference type="PROSITE" id="PS00742">
    <property type="entry name" value="PEP_ENZYMES_2"/>
    <property type="match status" value="1"/>
</dbReference>
<feature type="domain" description="PEP-utilising enzyme C-terminal" evidence="22">
    <location>
        <begin position="260"/>
        <end position="545"/>
    </location>
</feature>
<feature type="binding site" evidence="20">
    <location>
        <position position="435"/>
    </location>
    <ligand>
        <name>Mg(2+)</name>
        <dbReference type="ChEBI" id="CHEBI:18420"/>
    </ligand>
</feature>
<evidence type="ECO:0000259" key="22">
    <source>
        <dbReference type="Pfam" id="PF02896"/>
    </source>
</evidence>
<name>A0A7C4CBW0_UNCW3</name>
<evidence type="ECO:0000256" key="15">
    <source>
        <dbReference type="ARBA" id="ARBA00022842"/>
    </source>
</evidence>
<protein>
    <recommendedName>
        <fullName evidence="7 17">Phosphoenolpyruvate-protein phosphotransferase</fullName>
        <ecNumber evidence="6 17">2.7.3.9</ecNumber>
    </recommendedName>
    <alternativeName>
        <fullName evidence="16 17">Phosphotransferase system, enzyme I</fullName>
    </alternativeName>
</protein>
<feature type="binding site" evidence="19">
    <location>
        <position position="303"/>
    </location>
    <ligand>
        <name>phosphoenolpyruvate</name>
        <dbReference type="ChEBI" id="CHEBI:58702"/>
    </ligand>
</feature>
<feature type="binding site" evidence="20">
    <location>
        <position position="459"/>
    </location>
    <ligand>
        <name>Mg(2+)</name>
        <dbReference type="ChEBI" id="CHEBI:18420"/>
    </ligand>
</feature>
<evidence type="ECO:0000259" key="23">
    <source>
        <dbReference type="Pfam" id="PF05524"/>
    </source>
</evidence>
<keyword evidence="14 17" id="KW-0418">Kinase</keyword>
<evidence type="ECO:0000256" key="9">
    <source>
        <dbReference type="ARBA" id="ARBA00022490"/>
    </source>
</evidence>
<dbReference type="GO" id="GO:0046872">
    <property type="term" value="F:metal ion binding"/>
    <property type="evidence" value="ECO:0007669"/>
    <property type="project" value="UniProtKB-KW"/>
</dbReference>
<evidence type="ECO:0000259" key="21">
    <source>
        <dbReference type="Pfam" id="PF00391"/>
    </source>
</evidence>
<reference evidence="24" key="1">
    <citation type="journal article" date="2020" name="mSystems">
        <title>Genome- and Community-Level Interaction Insights into Carbon Utilization and Element Cycling Functions of Hydrothermarchaeota in Hydrothermal Sediment.</title>
        <authorList>
            <person name="Zhou Z."/>
            <person name="Liu Y."/>
            <person name="Xu W."/>
            <person name="Pan J."/>
            <person name="Luo Z.H."/>
            <person name="Li M."/>
        </authorList>
    </citation>
    <scope>NUCLEOTIDE SEQUENCE [LARGE SCALE GENOMIC DNA]</scope>
    <source>
        <strain evidence="24">SpSt-488</strain>
    </source>
</reference>
<comment type="cofactor">
    <cofactor evidence="2 17 20">
        <name>Mg(2+)</name>
        <dbReference type="ChEBI" id="CHEBI:18420"/>
    </cofactor>
</comment>
<dbReference type="Gene3D" id="3.20.20.60">
    <property type="entry name" value="Phosphoenolpyruvate-binding domains"/>
    <property type="match status" value="1"/>
</dbReference>
<dbReference type="Pfam" id="PF00391">
    <property type="entry name" value="PEP-utilizers"/>
    <property type="match status" value="1"/>
</dbReference>
<gene>
    <name evidence="24" type="primary">ptsP</name>
    <name evidence="24" type="ORF">ENS41_06415</name>
</gene>